<feature type="coiled-coil region" evidence="1">
    <location>
        <begin position="393"/>
        <end position="430"/>
    </location>
</feature>
<organism evidence="2 3">
    <name type="scientific">Candidatus Thermokryptus mobilis</name>
    <dbReference type="NCBI Taxonomy" id="1643428"/>
    <lineage>
        <taxon>Bacteria</taxon>
        <taxon>Pseudomonadati</taxon>
        <taxon>Candidatus Kryptoniota</taxon>
        <taxon>Candidatus Thermokryptus</taxon>
    </lineage>
</organism>
<evidence type="ECO:0000313" key="3">
    <source>
        <dbReference type="Proteomes" id="UP000320623"/>
    </source>
</evidence>
<protein>
    <recommendedName>
        <fullName evidence="4">Tfp pilus assembly protein PilN</fullName>
    </recommendedName>
</protein>
<dbReference type="STRING" id="1643428.GCA_001442855_00373"/>
<accession>A0A0S4MW09</accession>
<dbReference type="EMBL" id="FAOO01000002">
    <property type="protein sequence ID" value="CUU01969.1"/>
    <property type="molecule type" value="Genomic_DNA"/>
</dbReference>
<dbReference type="Proteomes" id="UP000320623">
    <property type="component" value="Unassembled WGS sequence"/>
</dbReference>
<reference evidence="3" key="1">
    <citation type="submission" date="2015-11" db="EMBL/GenBank/DDBJ databases">
        <authorList>
            <person name="Varghese N."/>
        </authorList>
    </citation>
    <scope>NUCLEOTIDE SEQUENCE [LARGE SCALE GENOMIC DNA]</scope>
</reference>
<proteinExistence type="predicted"/>
<dbReference type="OrthoDB" id="9764682at2"/>
<keyword evidence="1" id="KW-0175">Coiled coil</keyword>
<keyword evidence="3" id="KW-1185">Reference proteome</keyword>
<evidence type="ECO:0008006" key="4">
    <source>
        <dbReference type="Google" id="ProtNLM"/>
    </source>
</evidence>
<name>A0A0S4MW09_9BACT</name>
<evidence type="ECO:0000313" key="2">
    <source>
        <dbReference type="EMBL" id="CUU01969.1"/>
    </source>
</evidence>
<sequence>MAKNKRFSGKLAVGVFVDGVSLQVACLARVGKKRIKFVDAQIVNLASKLETAVAGAQVFEETKQTSAFDQSPIDITSETASADLLFMETGKGAQDNASILAGVLSRYPRRKYKLAISTPEPYIYYSFFETNWGLKKEKLKAKIIEELSKGKTTGEIKPDMVNYLGFPDGSVLAIVRDSRIVLIDLLESIKGAIGGRIPKIAFVETPEFSLVNLVKLNYKFPPDAVTVIIYVGHEFSRFIFMKGNELYHISPMIGEGVDSYNIANTIYSRLMLEQDSLGLPLINNIILAGEAQSAGVKELLEQVFPEEVNIDYIKFPNLSPNGADPLLWESLPRVAVAIGSAWRTLEIENKELYSIDLTPFEVREGQKVFKLGILGWLFLLLIPALTFQITTRIAQLSRTLTEAEIELQRKKSELAELQAIQQQVDLARQKLAYYKSTFGVLDSMKVNTDIWSNFLNKVATEAQRVGRIWITDINAVDLNNITIRGYSLYRNRIPRFSNAIGNATLMQVQVQEIRGRTVYNFEIKARIQPEPIKAQPMKK</sequence>
<dbReference type="AlphaFoldDB" id="A0A0S4MW09"/>
<gene>
    <name evidence="2" type="ORF">JGI1_00386</name>
</gene>
<evidence type="ECO:0000256" key="1">
    <source>
        <dbReference type="SAM" id="Coils"/>
    </source>
</evidence>
<dbReference type="RefSeq" id="WP_140944186.1">
    <property type="nucleotide sequence ID" value="NZ_FAOO01000002.1"/>
</dbReference>